<comment type="caution">
    <text evidence="2">The sequence shown here is derived from an EMBL/GenBank/DDBJ whole genome shotgun (WGS) entry which is preliminary data.</text>
</comment>
<gene>
    <name evidence="2" type="ORF">CKO13_00315</name>
</gene>
<dbReference type="Pfam" id="PF13401">
    <property type="entry name" value="AAA_22"/>
    <property type="match status" value="1"/>
</dbReference>
<reference evidence="2 3" key="1">
    <citation type="journal article" date="2020" name="Microorganisms">
        <title>Osmotic Adaptation and Compatible Solute Biosynthesis of Phototrophic Bacteria as Revealed from Genome Analyses.</title>
        <authorList>
            <person name="Imhoff J.F."/>
            <person name="Rahn T."/>
            <person name="Kunzel S."/>
            <person name="Keller A."/>
            <person name="Neulinger S.C."/>
        </authorList>
    </citation>
    <scope>NUCLEOTIDE SEQUENCE [LARGE SCALE GENOMIC DNA]</scope>
    <source>
        <strain evidence="2 3">DSM 15116</strain>
    </source>
</reference>
<dbReference type="InterPro" id="IPR052026">
    <property type="entry name" value="ExeA_AAA_ATPase_DNA-bind"/>
</dbReference>
<keyword evidence="3" id="KW-1185">Reference proteome</keyword>
<evidence type="ECO:0000313" key="2">
    <source>
        <dbReference type="EMBL" id="MBK1725494.1"/>
    </source>
</evidence>
<name>A0ABS1E2M7_9GAMM</name>
<proteinExistence type="predicted"/>
<protein>
    <submittedName>
        <fullName evidence="2">AAA family ATPase</fullName>
    </submittedName>
</protein>
<dbReference type="Gene3D" id="3.40.50.300">
    <property type="entry name" value="P-loop containing nucleotide triphosphate hydrolases"/>
    <property type="match status" value="1"/>
</dbReference>
<dbReference type="EMBL" id="NRSH01000002">
    <property type="protein sequence ID" value="MBK1725494.1"/>
    <property type="molecule type" value="Genomic_DNA"/>
</dbReference>
<dbReference type="InterPro" id="IPR049945">
    <property type="entry name" value="AAA_22"/>
</dbReference>
<dbReference type="InterPro" id="IPR027417">
    <property type="entry name" value="P-loop_NTPase"/>
</dbReference>
<dbReference type="Proteomes" id="UP000738126">
    <property type="component" value="Unassembled WGS sequence"/>
</dbReference>
<evidence type="ECO:0000313" key="3">
    <source>
        <dbReference type="Proteomes" id="UP000738126"/>
    </source>
</evidence>
<sequence length="284" mass="31678">MYLEHFGLQEYPFQLTPTPEFFYARGGHRQALEVMGAALASGEGFIRLTGEVGTGKTLLCRMLLDELSAGWLTATIPNPTLDAEALRQVVAHELGVAEEDCGNAHELLMGLYERLYAVAASGRRAVLLIDEAQVIPDESLEMIRLLTNLETERDKLLQVVLIGQPELDERLAQPHLRQLQQRCTVAHRLDPLPRSMVPDYLHYRLQVAGYQGPGLFSPHAVRLLAYAADGVPRLVNTLAHKSLLVACSEGEGAIRRRHVAWAIKDTDAVPRRGLAFTWIHPQRR</sequence>
<accession>A0ABS1E2M7</accession>
<organism evidence="2 3">
    <name type="scientific">Halorhodospira neutriphila</name>
    <dbReference type="NCBI Taxonomy" id="168379"/>
    <lineage>
        <taxon>Bacteria</taxon>
        <taxon>Pseudomonadati</taxon>
        <taxon>Pseudomonadota</taxon>
        <taxon>Gammaproteobacteria</taxon>
        <taxon>Chromatiales</taxon>
        <taxon>Ectothiorhodospiraceae</taxon>
        <taxon>Halorhodospira</taxon>
    </lineage>
</organism>
<dbReference type="RefSeq" id="WP_200255705.1">
    <property type="nucleotide sequence ID" value="NZ_NRSH01000002.1"/>
</dbReference>
<dbReference type="PANTHER" id="PTHR35894">
    <property type="entry name" value="GENERAL SECRETION PATHWAY PROTEIN A-RELATED"/>
    <property type="match status" value="1"/>
</dbReference>
<feature type="domain" description="ORC1/DEAH AAA+ ATPase" evidence="1">
    <location>
        <begin position="41"/>
        <end position="171"/>
    </location>
</feature>
<dbReference type="SUPFAM" id="SSF52540">
    <property type="entry name" value="P-loop containing nucleoside triphosphate hydrolases"/>
    <property type="match status" value="1"/>
</dbReference>
<evidence type="ECO:0000259" key="1">
    <source>
        <dbReference type="Pfam" id="PF13401"/>
    </source>
</evidence>
<dbReference type="PANTHER" id="PTHR35894:SF7">
    <property type="entry name" value="GENERAL SECRETION PATHWAY PROTEIN A-RELATED"/>
    <property type="match status" value="1"/>
</dbReference>